<evidence type="ECO:0000313" key="3">
    <source>
        <dbReference type="Proteomes" id="UP001344906"/>
    </source>
</evidence>
<sequence length="176" mass="19865">MENAFQDPSAITLASFTAPSPYLEDAVQVYLATWPGDLEKVRAFVARYATYPDFRGQVALVQNRVIGMGFGHRSQAGNWWHDRVATRLGGEHPALQDAWVLVELAVLHEYRSRGVGHALHQTLLRNQPCPRTLLSTEVSNTGARRFYERLGWDYVLTNFQFSEGDQPFVVMSRPAS</sequence>
<organism evidence="2 3">
    <name type="scientific">Dictyobacter halimunensis</name>
    <dbReference type="NCBI Taxonomy" id="3026934"/>
    <lineage>
        <taxon>Bacteria</taxon>
        <taxon>Bacillati</taxon>
        <taxon>Chloroflexota</taxon>
        <taxon>Ktedonobacteria</taxon>
        <taxon>Ktedonobacterales</taxon>
        <taxon>Dictyobacteraceae</taxon>
        <taxon>Dictyobacter</taxon>
    </lineage>
</organism>
<dbReference type="Gene3D" id="3.40.630.30">
    <property type="match status" value="1"/>
</dbReference>
<dbReference type="InterPro" id="IPR016181">
    <property type="entry name" value="Acyl_CoA_acyltransferase"/>
</dbReference>
<dbReference type="RefSeq" id="WP_338257138.1">
    <property type="nucleotide sequence ID" value="NZ_BSRI01000002.1"/>
</dbReference>
<accession>A0ABQ6G2U6</accession>
<dbReference type="Pfam" id="PF00583">
    <property type="entry name" value="Acetyltransf_1"/>
    <property type="match status" value="1"/>
</dbReference>
<proteinExistence type="predicted"/>
<comment type="caution">
    <text evidence="2">The sequence shown here is derived from an EMBL/GenBank/DDBJ whole genome shotgun (WGS) entry which is preliminary data.</text>
</comment>
<feature type="domain" description="N-acetyltransferase" evidence="1">
    <location>
        <begin position="11"/>
        <end position="176"/>
    </location>
</feature>
<protein>
    <recommendedName>
        <fullName evidence="1">N-acetyltransferase domain-containing protein</fullName>
    </recommendedName>
</protein>
<reference evidence="2 3" key="1">
    <citation type="submission" date="2023-02" db="EMBL/GenBank/DDBJ databases">
        <title>Dictyobacter halimunensis sp. nov., a new member of the class Ktedonobacteria from forest soil in a geothermal area.</title>
        <authorList>
            <person name="Rachmania M.K."/>
            <person name="Ningsih F."/>
            <person name="Sakai Y."/>
            <person name="Yabe S."/>
            <person name="Yokota A."/>
            <person name="Sjamsuridzal W."/>
        </authorList>
    </citation>
    <scope>NUCLEOTIDE SEQUENCE [LARGE SCALE GENOMIC DNA]</scope>
    <source>
        <strain evidence="2 3">S3.2.2.5</strain>
    </source>
</reference>
<dbReference type="SUPFAM" id="SSF55729">
    <property type="entry name" value="Acyl-CoA N-acyltransferases (Nat)"/>
    <property type="match status" value="1"/>
</dbReference>
<dbReference type="InterPro" id="IPR000182">
    <property type="entry name" value="GNAT_dom"/>
</dbReference>
<gene>
    <name evidence="2" type="ORF">KDH_69720</name>
</gene>
<name>A0ABQ6G2U6_9CHLR</name>
<dbReference type="Proteomes" id="UP001344906">
    <property type="component" value="Unassembled WGS sequence"/>
</dbReference>
<dbReference type="EMBL" id="BSRI01000002">
    <property type="protein sequence ID" value="GLV60149.1"/>
    <property type="molecule type" value="Genomic_DNA"/>
</dbReference>
<dbReference type="CDD" id="cd04301">
    <property type="entry name" value="NAT_SF"/>
    <property type="match status" value="1"/>
</dbReference>
<evidence type="ECO:0000259" key="1">
    <source>
        <dbReference type="PROSITE" id="PS51186"/>
    </source>
</evidence>
<keyword evidence="3" id="KW-1185">Reference proteome</keyword>
<evidence type="ECO:0000313" key="2">
    <source>
        <dbReference type="EMBL" id="GLV60149.1"/>
    </source>
</evidence>
<dbReference type="PROSITE" id="PS51186">
    <property type="entry name" value="GNAT"/>
    <property type="match status" value="1"/>
</dbReference>